<dbReference type="Gene3D" id="3.40.50.300">
    <property type="entry name" value="P-loop containing nucleotide triphosphate hydrolases"/>
    <property type="match status" value="1"/>
</dbReference>
<gene>
    <name evidence="2" type="ORF">N787_09480</name>
</gene>
<dbReference type="EMBL" id="AVCK01000013">
    <property type="protein sequence ID" value="KFN46737.1"/>
    <property type="molecule type" value="Genomic_DNA"/>
</dbReference>
<comment type="caution">
    <text evidence="2">The sequence shown here is derived from an EMBL/GenBank/DDBJ whole genome shotgun (WGS) entry which is preliminary data.</text>
</comment>
<reference evidence="2 3" key="1">
    <citation type="submission" date="2013-09" db="EMBL/GenBank/DDBJ databases">
        <title>Genome sequencing of Arenimonas metalli.</title>
        <authorList>
            <person name="Chen F."/>
            <person name="Wang G."/>
        </authorList>
    </citation>
    <scope>NUCLEOTIDE SEQUENCE [LARGE SCALE GENOMIC DNA]</scope>
    <source>
        <strain evidence="2 3">CF5-1</strain>
    </source>
</reference>
<evidence type="ECO:0000256" key="1">
    <source>
        <dbReference type="SAM" id="MobiDB-lite"/>
    </source>
</evidence>
<dbReference type="InterPro" id="IPR027417">
    <property type="entry name" value="P-loop_NTPase"/>
</dbReference>
<dbReference type="eggNOG" id="COG1917">
    <property type="taxonomic scope" value="Bacteria"/>
</dbReference>
<protein>
    <recommendedName>
        <fullName evidence="4">Sulfotransferase domain-containing protein</fullName>
    </recommendedName>
</protein>
<dbReference type="RefSeq" id="WP_052575186.1">
    <property type="nucleotide sequence ID" value="NZ_AVCK01000013.1"/>
</dbReference>
<dbReference type="AlphaFoldDB" id="A0A091B5D3"/>
<dbReference type="STRING" id="1384056.N787_09480"/>
<feature type="region of interest" description="Disordered" evidence="1">
    <location>
        <begin position="374"/>
        <end position="402"/>
    </location>
</feature>
<keyword evidence="3" id="KW-1185">Reference proteome</keyword>
<dbReference type="OrthoDB" id="5380394at2"/>
<sequence length="402" mass="43615">MDLLTHYRALVVSREAMARVCGADSPAALFQRLREAWGLDGVGDDALVAELNRCNREVLDCDADALAGHWFPHRYHAASRSLAWCLPDGPATEPFQDEYIARCRQQLAGHFIQPRTAIAPLLATAPDPLPVPAGLVFHLSRCGSTLVSGCLSMLDDTTVLSEPPPMTEVLLDASLGDAARSRLLQWLVALQSAPFPGRGRVVVKWNAWDLFAWPLIREAFPGVPRLLLFRAPEEILASHARSAGRHMSGDPSLAPLSPVFSPGLADGTVLDQRIRVLLALMEAMARLPEAPDSLALDYAQLDSQALDAICRHFRIALDDAGAVRMQARMAVHSKVPGQAFQPDAEAKRQWFDPGARQAIRQSLAAPYSDLGQRCRPGCSGSSPDPASQPAYDHGLLKPSSHS</sequence>
<evidence type="ECO:0008006" key="4">
    <source>
        <dbReference type="Google" id="ProtNLM"/>
    </source>
</evidence>
<dbReference type="Proteomes" id="UP000029393">
    <property type="component" value="Unassembled WGS sequence"/>
</dbReference>
<name>A0A091B5D3_9GAMM</name>
<accession>A0A091B5D3</accession>
<dbReference type="PATRIC" id="fig|1384056.3.peg.1124"/>
<organism evidence="2 3">
    <name type="scientific">Arenimonas metalli CF5-1</name>
    <dbReference type="NCBI Taxonomy" id="1384056"/>
    <lineage>
        <taxon>Bacteria</taxon>
        <taxon>Pseudomonadati</taxon>
        <taxon>Pseudomonadota</taxon>
        <taxon>Gammaproteobacteria</taxon>
        <taxon>Lysobacterales</taxon>
        <taxon>Lysobacteraceae</taxon>
        <taxon>Arenimonas</taxon>
    </lineage>
</organism>
<evidence type="ECO:0000313" key="2">
    <source>
        <dbReference type="EMBL" id="KFN46737.1"/>
    </source>
</evidence>
<evidence type="ECO:0000313" key="3">
    <source>
        <dbReference type="Proteomes" id="UP000029393"/>
    </source>
</evidence>
<dbReference type="SUPFAM" id="SSF52540">
    <property type="entry name" value="P-loop containing nucleoside triphosphate hydrolases"/>
    <property type="match status" value="1"/>
</dbReference>
<proteinExistence type="predicted"/>